<evidence type="ECO:0000256" key="2">
    <source>
        <dbReference type="ARBA" id="ARBA00022801"/>
    </source>
</evidence>
<dbReference type="Pfam" id="PF00884">
    <property type="entry name" value="Sulfatase"/>
    <property type="match status" value="1"/>
</dbReference>
<name>A0ABW4VND3_9BACT</name>
<dbReference type="InterPro" id="IPR000917">
    <property type="entry name" value="Sulfatase_N"/>
</dbReference>
<evidence type="ECO:0000256" key="1">
    <source>
        <dbReference type="ARBA" id="ARBA00008779"/>
    </source>
</evidence>
<dbReference type="Proteomes" id="UP001597361">
    <property type="component" value="Unassembled WGS sequence"/>
</dbReference>
<dbReference type="Gene3D" id="3.40.720.10">
    <property type="entry name" value="Alkaline Phosphatase, subunit A"/>
    <property type="match status" value="1"/>
</dbReference>
<evidence type="ECO:0000313" key="5">
    <source>
        <dbReference type="Proteomes" id="UP001597361"/>
    </source>
</evidence>
<keyword evidence="5" id="KW-1185">Reference proteome</keyword>
<dbReference type="Gene3D" id="3.30.1120.10">
    <property type="match status" value="1"/>
</dbReference>
<organism evidence="4 5">
    <name type="scientific">Belliella marina</name>
    <dbReference type="NCBI Taxonomy" id="1644146"/>
    <lineage>
        <taxon>Bacteria</taxon>
        <taxon>Pseudomonadati</taxon>
        <taxon>Bacteroidota</taxon>
        <taxon>Cytophagia</taxon>
        <taxon>Cytophagales</taxon>
        <taxon>Cyclobacteriaceae</taxon>
        <taxon>Belliella</taxon>
    </lineage>
</organism>
<reference evidence="5" key="1">
    <citation type="journal article" date="2019" name="Int. J. Syst. Evol. Microbiol.">
        <title>The Global Catalogue of Microorganisms (GCM) 10K type strain sequencing project: providing services to taxonomists for standard genome sequencing and annotation.</title>
        <authorList>
            <consortium name="The Broad Institute Genomics Platform"/>
            <consortium name="The Broad Institute Genome Sequencing Center for Infectious Disease"/>
            <person name="Wu L."/>
            <person name="Ma J."/>
        </authorList>
    </citation>
    <scope>NUCLEOTIDE SEQUENCE [LARGE SCALE GENOMIC DNA]</scope>
    <source>
        <strain evidence="5">CGMCC 1.15180</strain>
    </source>
</reference>
<dbReference type="PANTHER" id="PTHR42693:SF53">
    <property type="entry name" value="ENDO-4-O-SULFATASE"/>
    <property type="match status" value="1"/>
</dbReference>
<dbReference type="InterPro" id="IPR017850">
    <property type="entry name" value="Alkaline_phosphatase_core_sf"/>
</dbReference>
<accession>A0ABW4VND3</accession>
<comment type="similarity">
    <text evidence="1">Belongs to the sulfatase family.</text>
</comment>
<dbReference type="PANTHER" id="PTHR42693">
    <property type="entry name" value="ARYLSULFATASE FAMILY MEMBER"/>
    <property type="match status" value="1"/>
</dbReference>
<feature type="domain" description="Sulfatase N-terminal" evidence="3">
    <location>
        <begin position="27"/>
        <end position="358"/>
    </location>
</feature>
<dbReference type="RefSeq" id="WP_376887285.1">
    <property type="nucleotide sequence ID" value="NZ_JBHUHR010000039.1"/>
</dbReference>
<dbReference type="SUPFAM" id="SSF53649">
    <property type="entry name" value="Alkaline phosphatase-like"/>
    <property type="match status" value="1"/>
</dbReference>
<dbReference type="InterPro" id="IPR050738">
    <property type="entry name" value="Sulfatase"/>
</dbReference>
<keyword evidence="2" id="KW-0378">Hydrolase</keyword>
<dbReference type="EMBL" id="JBHUHR010000039">
    <property type="protein sequence ID" value="MFD2036257.1"/>
    <property type="molecule type" value="Genomic_DNA"/>
</dbReference>
<sequence>MLKIKSLLFFMIFFSLSRLCMGQKELPNIIFIMADDLGIGDIEPYGQEIIKTPNLNKLALEGMKFEDFYAGSTVCAPSRASLMTGQHTGNTFVRGNGEYPLLGDVEILPELLKKAGYTNAMYGKWGLGLEGSEGSPEKRGWDIFLGHVHHVSAHFQKPDTLDMVSEGKLSRVSIPKGTYANDLFTEKAISFIEEFRQEPFFVYLSLTIPHAELVVPDRYMEPYLNLEGESIFPSEIDWPEGRHYGPQSKPRAAYAALISSVDDYVGQIMKALDESGKKDNTILIFTSDNGTHIEGGRRIEDVDFFQSSGVHKGVKRDLYSGGIKEPFIIRWPNIVKENSSTLHRAAFWDVYATFSDIIGFQVDKRDGISFLPTLKGISQRKKHDYLYWEFHEFGGKQALLKGDWKVIRLDVGKNPSNQVELYNIKIDPAENHDLAAEYPKKVRRLTRELDSVRTKNNTFNFGKN</sequence>
<gene>
    <name evidence="4" type="ORF">ACFSKL_15750</name>
</gene>
<dbReference type="CDD" id="cd16145">
    <property type="entry name" value="ARS_like"/>
    <property type="match status" value="1"/>
</dbReference>
<proteinExistence type="inferred from homology"/>
<evidence type="ECO:0000313" key="4">
    <source>
        <dbReference type="EMBL" id="MFD2036257.1"/>
    </source>
</evidence>
<evidence type="ECO:0000259" key="3">
    <source>
        <dbReference type="Pfam" id="PF00884"/>
    </source>
</evidence>
<protein>
    <submittedName>
        <fullName evidence="4">Arylsulfatase</fullName>
    </submittedName>
</protein>
<comment type="caution">
    <text evidence="4">The sequence shown here is derived from an EMBL/GenBank/DDBJ whole genome shotgun (WGS) entry which is preliminary data.</text>
</comment>